<dbReference type="PANTHER" id="PTHR11360:SF304">
    <property type="entry name" value="MFS DOMAIN-CONTAINING PROTEIN"/>
    <property type="match status" value="1"/>
</dbReference>
<evidence type="ECO:0000256" key="1">
    <source>
        <dbReference type="ARBA" id="ARBA00004651"/>
    </source>
</evidence>
<dbReference type="InterPro" id="IPR020846">
    <property type="entry name" value="MFS_dom"/>
</dbReference>
<comment type="caution">
    <text evidence="8">The sequence shown here is derived from an EMBL/GenBank/DDBJ whole genome shotgun (WGS) entry which is preliminary data.</text>
</comment>
<name>A0A1E5QJW7_9CYAN</name>
<feature type="transmembrane region" description="Helical" evidence="6">
    <location>
        <begin position="110"/>
        <end position="131"/>
    </location>
</feature>
<reference evidence="8" key="1">
    <citation type="submission" date="2016-09" db="EMBL/GenBank/DDBJ databases">
        <title>Draft genome of thermotolerant cyanobacterium Desertifilum sp. strain IPPAS B-1220.</title>
        <authorList>
            <person name="Sinetova M.A."/>
            <person name="Bolakhan K."/>
            <person name="Zayadan B.K."/>
            <person name="Mironov K.S."/>
            <person name="Ustinova V."/>
            <person name="Kupriyanova E.V."/>
            <person name="Sidorov R.A."/>
            <person name="Skrypnik A.N."/>
            <person name="Gogoleva N.E."/>
            <person name="Gogolev Y.V."/>
            <person name="Los D.A."/>
        </authorList>
    </citation>
    <scope>NUCLEOTIDE SEQUENCE [LARGE SCALE GENOMIC DNA]</scope>
    <source>
        <strain evidence="8">IPPAS B-1220</strain>
    </source>
</reference>
<dbReference type="GO" id="GO:0005886">
    <property type="term" value="C:plasma membrane"/>
    <property type="evidence" value="ECO:0007669"/>
    <property type="project" value="UniProtKB-SubCell"/>
</dbReference>
<feature type="transmembrane region" description="Helical" evidence="6">
    <location>
        <begin position="230"/>
        <end position="251"/>
    </location>
</feature>
<feature type="region of interest" description="Disordered" evidence="5">
    <location>
        <begin position="201"/>
        <end position="221"/>
    </location>
</feature>
<dbReference type="SUPFAM" id="SSF103473">
    <property type="entry name" value="MFS general substrate transporter"/>
    <property type="match status" value="1"/>
</dbReference>
<keyword evidence="3 6" id="KW-1133">Transmembrane helix</keyword>
<accession>A0A1E5QJW7</accession>
<gene>
    <name evidence="8" type="ORF">BH720_11565</name>
</gene>
<dbReference type="RefSeq" id="WP_069967360.1">
    <property type="nucleotide sequence ID" value="NZ_CM124774.1"/>
</dbReference>
<dbReference type="Pfam" id="PF07690">
    <property type="entry name" value="MFS_1"/>
    <property type="match status" value="1"/>
</dbReference>
<feature type="transmembrane region" description="Helical" evidence="6">
    <location>
        <begin position="263"/>
        <end position="284"/>
    </location>
</feature>
<dbReference type="InterPro" id="IPR036259">
    <property type="entry name" value="MFS_trans_sf"/>
</dbReference>
<proteinExistence type="predicted"/>
<dbReference type="InterPro" id="IPR050327">
    <property type="entry name" value="Proton-linked_MCT"/>
</dbReference>
<feature type="transmembrane region" description="Helical" evidence="6">
    <location>
        <begin position="322"/>
        <end position="345"/>
    </location>
</feature>
<feature type="transmembrane region" description="Helical" evidence="6">
    <location>
        <begin position="58"/>
        <end position="78"/>
    </location>
</feature>
<evidence type="ECO:0000256" key="3">
    <source>
        <dbReference type="ARBA" id="ARBA00022989"/>
    </source>
</evidence>
<dbReference type="PROSITE" id="PS50850">
    <property type="entry name" value="MFS"/>
    <property type="match status" value="1"/>
</dbReference>
<evidence type="ECO:0000256" key="6">
    <source>
        <dbReference type="SAM" id="Phobius"/>
    </source>
</evidence>
<dbReference type="EMBL" id="MJGC01000057">
    <property type="protein sequence ID" value="OEJ74972.1"/>
    <property type="molecule type" value="Genomic_DNA"/>
</dbReference>
<evidence type="ECO:0000259" key="7">
    <source>
        <dbReference type="PROSITE" id="PS50850"/>
    </source>
</evidence>
<dbReference type="AlphaFoldDB" id="A0A1E5QJW7"/>
<dbReference type="Gene3D" id="1.20.1250.20">
    <property type="entry name" value="MFS general substrate transporter like domains"/>
    <property type="match status" value="2"/>
</dbReference>
<protein>
    <submittedName>
        <fullName evidence="8">MFS transporter</fullName>
    </submittedName>
</protein>
<evidence type="ECO:0000313" key="8">
    <source>
        <dbReference type="EMBL" id="OEJ74972.1"/>
    </source>
</evidence>
<feature type="transmembrane region" description="Helical" evidence="6">
    <location>
        <begin position="85"/>
        <end position="104"/>
    </location>
</feature>
<dbReference type="CDD" id="cd17353">
    <property type="entry name" value="MFS_OFA_like"/>
    <property type="match status" value="1"/>
</dbReference>
<keyword evidence="2 6" id="KW-0812">Transmembrane</keyword>
<feature type="domain" description="Major facilitator superfamily (MFS) profile" evidence="7">
    <location>
        <begin position="18"/>
        <end position="414"/>
    </location>
</feature>
<feature type="transmembrane region" description="Helical" evidence="6">
    <location>
        <begin position="175"/>
        <end position="195"/>
    </location>
</feature>
<evidence type="ECO:0000256" key="2">
    <source>
        <dbReference type="ARBA" id="ARBA00022692"/>
    </source>
</evidence>
<dbReference type="GO" id="GO:0022857">
    <property type="term" value="F:transmembrane transporter activity"/>
    <property type="evidence" value="ECO:0007669"/>
    <property type="project" value="InterPro"/>
</dbReference>
<feature type="compositionally biased region" description="Low complexity" evidence="5">
    <location>
        <begin position="203"/>
        <end position="221"/>
    </location>
</feature>
<feature type="transmembrane region" description="Helical" evidence="6">
    <location>
        <begin position="143"/>
        <end position="163"/>
    </location>
</feature>
<evidence type="ECO:0000256" key="5">
    <source>
        <dbReference type="SAM" id="MobiDB-lite"/>
    </source>
</evidence>
<feature type="transmembrane region" description="Helical" evidence="6">
    <location>
        <begin position="296"/>
        <end position="316"/>
    </location>
</feature>
<dbReference type="OrthoDB" id="182417at2"/>
<feature type="transmembrane region" description="Helical" evidence="6">
    <location>
        <begin position="357"/>
        <end position="376"/>
    </location>
</feature>
<comment type="subcellular location">
    <subcellularLocation>
        <location evidence="1">Cell membrane</location>
        <topology evidence="1">Multi-pass membrane protein</topology>
    </subcellularLocation>
</comment>
<organism evidence="8">
    <name type="scientific">Desertifilum tharense IPPAS B-1220</name>
    <dbReference type="NCBI Taxonomy" id="1781255"/>
    <lineage>
        <taxon>Bacteria</taxon>
        <taxon>Bacillati</taxon>
        <taxon>Cyanobacteriota</taxon>
        <taxon>Cyanophyceae</taxon>
        <taxon>Desertifilales</taxon>
        <taxon>Desertifilaceae</taxon>
        <taxon>Desertifilum</taxon>
    </lineage>
</organism>
<feature type="transmembrane region" description="Helical" evidence="6">
    <location>
        <begin position="388"/>
        <end position="407"/>
    </location>
</feature>
<dbReference type="PANTHER" id="PTHR11360">
    <property type="entry name" value="MONOCARBOXYLATE TRANSPORTER"/>
    <property type="match status" value="1"/>
</dbReference>
<keyword evidence="4 6" id="KW-0472">Membrane</keyword>
<feature type="transmembrane region" description="Helical" evidence="6">
    <location>
        <begin position="20"/>
        <end position="38"/>
    </location>
</feature>
<dbReference type="InterPro" id="IPR011701">
    <property type="entry name" value="MFS"/>
</dbReference>
<evidence type="ECO:0000256" key="4">
    <source>
        <dbReference type="ARBA" id="ARBA00023136"/>
    </source>
</evidence>
<sequence>MTLPTQPTLFGFPAVRGRWLILPLGILVLLCLGSIYTWTIFVKPLQELLQLSATESLLPFTAVLLFYSIFTTLTGLFLEKIGIRRAAAISGLIVGLGYILSSFANTTPQLVLAYGLVVGIGAGIGYGVPIAVAAKWFPDKKGLAVGTTVIGFGLSPFISAPIARQLITLYGVRPTFIILGVAFSAIILAIAPFLVSPPPGWHPQPSSSTQSTASQSSETNSPPLWRTRRFYGLWVCYAIGVFMGVATIGIASPVAQETIRLDATTAAFSVSIFAIFNGASRPFFGWLTDWVKPKKAAIASYTLSLIASILMIQASPGDVHTYLVAFSLFAFGFGGWLALAPTATLSLFSSQNFARNYGIIFAAYGVGAVAGTLIAGQCRDLFGSYNAFFYPTLVLSIVGILWATFMLKVQPQRRSEPLFAECVQCVSYNPLTQTCQIATSGASDTLECNNFQAL</sequence>
<dbReference type="STRING" id="1781255.BH720_11565"/>